<organism evidence="6 7">
    <name type="scientific">Endosaccharibacter trunci</name>
    <dbReference type="NCBI Taxonomy" id="2812733"/>
    <lineage>
        <taxon>Bacteria</taxon>
        <taxon>Pseudomonadati</taxon>
        <taxon>Pseudomonadota</taxon>
        <taxon>Alphaproteobacteria</taxon>
        <taxon>Acetobacterales</taxon>
        <taxon>Acetobacteraceae</taxon>
        <taxon>Endosaccharibacter</taxon>
    </lineage>
</organism>
<evidence type="ECO:0000313" key="7">
    <source>
        <dbReference type="Proteomes" id="UP001524587"/>
    </source>
</evidence>
<accession>A0ABT1W6Q7</accession>
<keyword evidence="2" id="KW-0238">DNA-binding</keyword>
<keyword evidence="1" id="KW-0805">Transcription regulation</keyword>
<dbReference type="Pfam" id="PF01418">
    <property type="entry name" value="HTH_6"/>
    <property type="match status" value="1"/>
</dbReference>
<dbReference type="SUPFAM" id="SSF53697">
    <property type="entry name" value="SIS domain"/>
    <property type="match status" value="1"/>
</dbReference>
<dbReference type="InterPro" id="IPR000281">
    <property type="entry name" value="HTH_RpiR"/>
</dbReference>
<evidence type="ECO:0000313" key="6">
    <source>
        <dbReference type="EMBL" id="MCQ8278532.1"/>
    </source>
</evidence>
<dbReference type="InterPro" id="IPR047640">
    <property type="entry name" value="RpiR-like"/>
</dbReference>
<dbReference type="PANTHER" id="PTHR30514:SF18">
    <property type="entry name" value="RPIR-FAMILY TRANSCRIPTIONAL REGULATOR"/>
    <property type="match status" value="1"/>
</dbReference>
<dbReference type="RefSeq" id="WP_422864013.1">
    <property type="nucleotide sequence ID" value="NZ_JAMSKV010000006.1"/>
</dbReference>
<reference evidence="6 7" key="1">
    <citation type="submission" date="2022-06" db="EMBL/GenBank/DDBJ databases">
        <title>Endosaccharibacter gen. nov., sp. nov., endophytic bacteria isolated from sugarcane.</title>
        <authorList>
            <person name="Pitiwittayakul N."/>
            <person name="Yukphan P."/>
            <person name="Charoenyingcharoen P."/>
            <person name="Tanasupawat S."/>
        </authorList>
    </citation>
    <scope>NUCLEOTIDE SEQUENCE [LARGE SCALE GENOMIC DNA]</scope>
    <source>
        <strain evidence="6 7">KSS8</strain>
    </source>
</reference>
<dbReference type="SUPFAM" id="SSF46689">
    <property type="entry name" value="Homeodomain-like"/>
    <property type="match status" value="1"/>
</dbReference>
<evidence type="ECO:0000256" key="2">
    <source>
        <dbReference type="ARBA" id="ARBA00023125"/>
    </source>
</evidence>
<dbReference type="EMBL" id="JAMSKV010000006">
    <property type="protein sequence ID" value="MCQ8278532.1"/>
    <property type="molecule type" value="Genomic_DNA"/>
</dbReference>
<proteinExistence type="predicted"/>
<dbReference type="Proteomes" id="UP001524587">
    <property type="component" value="Unassembled WGS sequence"/>
</dbReference>
<dbReference type="Pfam" id="PF01380">
    <property type="entry name" value="SIS"/>
    <property type="match status" value="1"/>
</dbReference>
<gene>
    <name evidence="6" type="ORF">NFI95_08720</name>
</gene>
<evidence type="ECO:0000256" key="3">
    <source>
        <dbReference type="ARBA" id="ARBA00023163"/>
    </source>
</evidence>
<feature type="domain" description="HTH rpiR-type" evidence="4">
    <location>
        <begin position="26"/>
        <end position="102"/>
    </location>
</feature>
<dbReference type="InterPro" id="IPR001347">
    <property type="entry name" value="SIS_dom"/>
</dbReference>
<sequence>MDRVVAESETETAAGSVGGDIPRDFQSLRTLIAARRPRLPKRLVQAADFIVENPQAIAFGRVAELATQAGVQPSTLVRFSQALGYSGFSDLQAVFRAHARQRWPDYRERLEELDDAEDARDGAHARLNAFIHAGQVSLDHLGQTVDPAVLDAMLDRLANARSVSIVGMRRVYPVALYLCYGLRKLGLRCDMIDNAGGLGHRQVELLGGGDVVLAISFTPYAGETLELCETAVRGGAAVLALTDSAFSPLAQLASLWLEVVETDHGGFRSLTASMTLAITIMVALAERRRVPNAG</sequence>
<dbReference type="InterPro" id="IPR046348">
    <property type="entry name" value="SIS_dom_sf"/>
</dbReference>
<dbReference type="CDD" id="cd05013">
    <property type="entry name" value="SIS_RpiR"/>
    <property type="match status" value="1"/>
</dbReference>
<protein>
    <submittedName>
        <fullName evidence="6">MurR/RpiR family transcriptional regulator</fullName>
    </submittedName>
</protein>
<dbReference type="Gene3D" id="1.10.10.10">
    <property type="entry name" value="Winged helix-like DNA-binding domain superfamily/Winged helix DNA-binding domain"/>
    <property type="match status" value="1"/>
</dbReference>
<dbReference type="Gene3D" id="3.40.50.10490">
    <property type="entry name" value="Glucose-6-phosphate isomerase like protein, domain 1"/>
    <property type="match status" value="1"/>
</dbReference>
<feature type="domain" description="SIS" evidence="5">
    <location>
        <begin position="153"/>
        <end position="286"/>
    </location>
</feature>
<dbReference type="PROSITE" id="PS51464">
    <property type="entry name" value="SIS"/>
    <property type="match status" value="1"/>
</dbReference>
<name>A0ABT1W6Q7_9PROT</name>
<dbReference type="InterPro" id="IPR009057">
    <property type="entry name" value="Homeodomain-like_sf"/>
</dbReference>
<dbReference type="InterPro" id="IPR035472">
    <property type="entry name" value="RpiR-like_SIS"/>
</dbReference>
<keyword evidence="7" id="KW-1185">Reference proteome</keyword>
<keyword evidence="3" id="KW-0804">Transcription</keyword>
<evidence type="ECO:0000259" key="4">
    <source>
        <dbReference type="PROSITE" id="PS51071"/>
    </source>
</evidence>
<comment type="caution">
    <text evidence="6">The sequence shown here is derived from an EMBL/GenBank/DDBJ whole genome shotgun (WGS) entry which is preliminary data.</text>
</comment>
<evidence type="ECO:0000259" key="5">
    <source>
        <dbReference type="PROSITE" id="PS51464"/>
    </source>
</evidence>
<dbReference type="InterPro" id="IPR036388">
    <property type="entry name" value="WH-like_DNA-bd_sf"/>
</dbReference>
<dbReference type="PANTHER" id="PTHR30514">
    <property type="entry name" value="GLUCOKINASE"/>
    <property type="match status" value="1"/>
</dbReference>
<dbReference type="PROSITE" id="PS51071">
    <property type="entry name" value="HTH_RPIR"/>
    <property type="match status" value="1"/>
</dbReference>
<evidence type="ECO:0000256" key="1">
    <source>
        <dbReference type="ARBA" id="ARBA00023015"/>
    </source>
</evidence>